<comment type="similarity">
    <text evidence="1">Belongs to the cytochrome P450 family.</text>
</comment>
<feature type="compositionally biased region" description="Basic residues" evidence="2">
    <location>
        <begin position="327"/>
        <end position="344"/>
    </location>
</feature>
<evidence type="ECO:0000256" key="2">
    <source>
        <dbReference type="SAM" id="MobiDB-lite"/>
    </source>
</evidence>
<dbReference type="InterPro" id="IPR002397">
    <property type="entry name" value="Cyt_P450_B"/>
</dbReference>
<evidence type="ECO:0000313" key="3">
    <source>
        <dbReference type="EMBL" id="AGS49783.1"/>
    </source>
</evidence>
<proteinExistence type="inferred from homology"/>
<dbReference type="Gene3D" id="1.10.630.10">
    <property type="entry name" value="Cytochrome P450"/>
    <property type="match status" value="1"/>
</dbReference>
<dbReference type="AlphaFoldDB" id="S5TN12"/>
<dbReference type="GO" id="GO:0005506">
    <property type="term" value="F:iron ion binding"/>
    <property type="evidence" value="ECO:0007669"/>
    <property type="project" value="InterPro"/>
</dbReference>
<dbReference type="GO" id="GO:0020037">
    <property type="term" value="F:heme binding"/>
    <property type="evidence" value="ECO:0007669"/>
    <property type="project" value="InterPro"/>
</dbReference>
<sequence>MSGDDSPPIHIRRQGFDPADDLRAAGKLTRISIGSGAEATSTWLAAGHAVVRQVLGDHKRFSTRRRFDPRDEIGGQGRFRPRELVGNLMDYDPPEHTRLRQLLTPGFTQRRMRLLGPRIEEIVAERLDAVEQAGPPADLIELFADKVPGAVLCELIGVPRDDRDMFLQLCHRHLDPALSARKRASAGEAFSRYLRAMVTRERKDPGESFIGSIVAEHGDTITDDELRGVCVNMVLAGDDNVSGMLGLGVLALLRHPEQIAAVRGDDRVGEPGGGGADPVPDGPVRTHAADRPGGRHGRGPGDQGGGDRPLLAPHGQPRPRPAAGCRPARRHARTRAARGVRARRASLPGIGPGPPRTADGLHRPVAAFPRAEAGGSRPGNDVPHQHSGVRINQLDGGVVTARLHSIGRLEQRNKMLDDESTRRGRSSTEYVRRYFAGIAADSDSWPSGDSR</sequence>
<dbReference type="PRINTS" id="PR00359">
    <property type="entry name" value="BP450"/>
</dbReference>
<dbReference type="EMBL" id="KF264554">
    <property type="protein sequence ID" value="AGS49783.1"/>
    <property type="molecule type" value="Genomic_DNA"/>
</dbReference>
<dbReference type="PANTHER" id="PTHR46696">
    <property type="entry name" value="P450, PUTATIVE (EUROFUNG)-RELATED"/>
    <property type="match status" value="1"/>
</dbReference>
<protein>
    <submittedName>
        <fullName evidence="3">Putative cytochrome P450 hydroxylase</fullName>
    </submittedName>
</protein>
<dbReference type="GO" id="GO:0016705">
    <property type="term" value="F:oxidoreductase activity, acting on paired donors, with incorporation or reduction of molecular oxygen"/>
    <property type="evidence" value="ECO:0007669"/>
    <property type="project" value="InterPro"/>
</dbReference>
<dbReference type="PANTHER" id="PTHR46696:SF6">
    <property type="entry name" value="P450, PUTATIVE (EUROFUNG)-RELATED"/>
    <property type="match status" value="1"/>
</dbReference>
<name>S5TN12_9BACT</name>
<feature type="region of interest" description="Disordered" evidence="2">
    <location>
        <begin position="264"/>
        <end position="362"/>
    </location>
</feature>
<accession>S5TN12</accession>
<organism evidence="3">
    <name type="scientific">uncultured bacterium esnapd15</name>
    <dbReference type="NCBI Taxonomy" id="1366595"/>
    <lineage>
        <taxon>Bacteria</taxon>
        <taxon>environmental samples</taxon>
    </lineage>
</organism>
<reference evidence="3" key="1">
    <citation type="journal article" date="2013" name="Proc. Natl. Acad. Sci. U.S.A.">
        <title>Mapping gene clusters within arrayed metagenomic libraries to expand the structural diversity of biomedically relevant natural products.</title>
        <authorList>
            <person name="Owen J.G."/>
            <person name="Reddy B.V."/>
            <person name="Ternei M.A."/>
            <person name="Charlop-Powers Z."/>
            <person name="Calle P.Y."/>
            <person name="Kim J.H."/>
            <person name="Brady S.F."/>
        </authorList>
    </citation>
    <scope>NUCLEOTIDE SEQUENCE</scope>
</reference>
<evidence type="ECO:0000256" key="1">
    <source>
        <dbReference type="ARBA" id="ARBA00010617"/>
    </source>
</evidence>
<dbReference type="SUPFAM" id="SSF48264">
    <property type="entry name" value="Cytochrome P450"/>
    <property type="match status" value="1"/>
</dbReference>
<dbReference type="InterPro" id="IPR036396">
    <property type="entry name" value="Cyt_P450_sf"/>
</dbReference>
<dbReference type="GO" id="GO:0004497">
    <property type="term" value="F:monooxygenase activity"/>
    <property type="evidence" value="ECO:0007669"/>
    <property type="project" value="InterPro"/>
</dbReference>